<dbReference type="AlphaFoldDB" id="A0AAD4ZZJ6"/>
<dbReference type="Proteomes" id="UP001205998">
    <property type="component" value="Unassembled WGS sequence"/>
</dbReference>
<proteinExistence type="predicted"/>
<protein>
    <submittedName>
        <fullName evidence="2">Little elongation complex subunit 1</fullName>
    </submittedName>
</protein>
<sequence>MVMVTAWPCVFSYDGPLCRAIHIVTKIKAGGDILCLLSKYLHWDRVPPGNICSTITSTLNALLEDKRLTFQKSRWYGEDLCPTAWDYVFSLDLLCAQLGWMWTDTHVIRKSVWLILNTWLLETQTKRWQFRNVSVAAVIRLLGRLGQQGIKENLAASVENLTKSIIEFGTQKVLEDMPWEVQLSLIYASHDLAPSNPKATLKTLQLWQQKFTKPVPPAVTKCISQISFLSSHMDQKKPNNFL</sequence>
<name>A0AAD4ZZJ6_SILAS</name>
<accession>A0AAD4ZZJ6</accession>
<reference evidence="2" key="1">
    <citation type="submission" date="2018-07" db="EMBL/GenBank/DDBJ databases">
        <title>Comparative genomics of catfishes provides insights into carnivory and benthic adaptation.</title>
        <authorList>
            <person name="Zhang Y."/>
            <person name="Wang D."/>
            <person name="Peng Z."/>
            <person name="Zheng S."/>
            <person name="Shao F."/>
            <person name="Tao W."/>
        </authorList>
    </citation>
    <scope>NUCLEOTIDE SEQUENCE</scope>
    <source>
        <strain evidence="2">Chongqing</strain>
    </source>
</reference>
<dbReference type="InterPro" id="IPR057881">
    <property type="entry name" value="ICE1_C"/>
</dbReference>
<dbReference type="EMBL" id="MU594463">
    <property type="protein sequence ID" value="KAI5606996.1"/>
    <property type="molecule type" value="Genomic_DNA"/>
</dbReference>
<dbReference type="Pfam" id="PF25817">
    <property type="entry name" value="ICE1_C"/>
    <property type="match status" value="1"/>
</dbReference>
<organism evidence="2 3">
    <name type="scientific">Silurus asotus</name>
    <name type="common">Amur catfish</name>
    <name type="synonym">Parasilurus asotus</name>
    <dbReference type="NCBI Taxonomy" id="30991"/>
    <lineage>
        <taxon>Eukaryota</taxon>
        <taxon>Metazoa</taxon>
        <taxon>Chordata</taxon>
        <taxon>Craniata</taxon>
        <taxon>Vertebrata</taxon>
        <taxon>Euteleostomi</taxon>
        <taxon>Actinopterygii</taxon>
        <taxon>Neopterygii</taxon>
        <taxon>Teleostei</taxon>
        <taxon>Ostariophysi</taxon>
        <taxon>Siluriformes</taxon>
        <taxon>Siluridae</taxon>
        <taxon>Silurus</taxon>
    </lineage>
</organism>
<feature type="domain" description="Little elongation complex subunit 1 C-terminal" evidence="1">
    <location>
        <begin position="37"/>
        <end position="226"/>
    </location>
</feature>
<gene>
    <name evidence="2" type="ORF">C0J50_9971</name>
</gene>
<evidence type="ECO:0000259" key="1">
    <source>
        <dbReference type="Pfam" id="PF25817"/>
    </source>
</evidence>
<keyword evidence="3" id="KW-1185">Reference proteome</keyword>
<comment type="caution">
    <text evidence="2">The sequence shown here is derived from an EMBL/GenBank/DDBJ whole genome shotgun (WGS) entry which is preliminary data.</text>
</comment>
<evidence type="ECO:0000313" key="3">
    <source>
        <dbReference type="Proteomes" id="UP001205998"/>
    </source>
</evidence>
<evidence type="ECO:0000313" key="2">
    <source>
        <dbReference type="EMBL" id="KAI5606996.1"/>
    </source>
</evidence>